<accession>A0A2Z5HEX4</accession>
<keyword evidence="2" id="KW-1185">Reference proteome</keyword>
<dbReference type="GeneID" id="79993701"/>
<dbReference type="EMBL" id="MH399789">
    <property type="protein sequence ID" value="AXC38701.1"/>
    <property type="molecule type" value="Genomic_DNA"/>
</dbReference>
<proteinExistence type="predicted"/>
<dbReference type="RefSeq" id="YP_010750353.1">
    <property type="nucleotide sequence ID" value="NC_073332.1"/>
</dbReference>
<evidence type="ECO:0000313" key="2">
    <source>
        <dbReference type="Proteomes" id="UP000252994"/>
    </source>
</evidence>
<sequence length="51" mass="6012">MDKCKHCDENIHWNDMGKAWYHWDSHRTCLGLKTFAELRTPDNVDLGGLHD</sequence>
<protein>
    <submittedName>
        <fullName evidence="1">Uncharacterized protein</fullName>
    </submittedName>
</protein>
<evidence type="ECO:0000313" key="1">
    <source>
        <dbReference type="EMBL" id="AXC38701.1"/>
    </source>
</evidence>
<organism evidence="1 2">
    <name type="scientific">Arthrobacter phage Tatanka</name>
    <dbReference type="NCBI Taxonomy" id="2250368"/>
    <lineage>
        <taxon>Viruses</taxon>
        <taxon>Duplodnaviria</taxon>
        <taxon>Heunggongvirae</taxon>
        <taxon>Uroviricota</taxon>
        <taxon>Caudoviricetes</taxon>
        <taxon>Gordonvirus</taxon>
        <taxon>Gordonvirus tatanka</taxon>
    </lineage>
</organism>
<gene>
    <name evidence="1" type="primary">77</name>
    <name evidence="1" type="ORF">SEA_TATANKA_77</name>
</gene>
<dbReference type="KEGG" id="vg:79993701"/>
<reference evidence="1 2" key="1">
    <citation type="submission" date="2018-05" db="EMBL/GenBank/DDBJ databases">
        <authorList>
            <person name="Bachelani S.F."/>
            <person name="Bookler A."/>
            <person name="Buetow B.S."/>
            <person name="Carlson C.A."/>
            <person name="Carlson K.H."/>
            <person name="Clemmensen B.D."/>
            <person name="Dailey E.M."/>
            <person name="DeWindt D.C.-M."/>
            <person name="Doucette K.N."/>
            <person name="Duclos J.A."/>
            <person name="Edstrom A.R."/>
            <person name="Flandrick S."/>
            <person name="Furey R.B."/>
            <person name="Gelatt T.A."/>
            <person name="Glynn C."/>
            <person name="Hansen B.R."/>
            <person name="Hass A.M."/>
            <person name="Hensley D.H."/>
            <person name="Hoffstatter E.W."/>
            <person name="Jacob S.K.L."/>
            <person name="Jones K."/>
            <person name="Lisowski P.J."/>
            <person name="Luttrell D.P."/>
            <person name="Paulus B.K."/>
            <person name="Pliszka M.A."/>
            <person name="Preder H."/>
            <person name="Pugh C.O."/>
            <person name="Ricchio J.M."/>
            <person name="Ruesch E.P."/>
            <person name="Seif K.S."/>
            <person name="Servin-Meza L.A."/>
            <person name="Solberg C.E."/>
            <person name="Timm P.H."/>
            <person name="Wang S.P."/>
            <person name="Weinberg M."/>
            <person name="Wright R.S."/>
            <person name="Zobrist M.A."/>
            <person name="Bonilla J.A."/>
            <person name="Klyczek K."/>
            <person name="Garlena R.A."/>
            <person name="Russell D.A."/>
            <person name="Pope W.H."/>
            <person name="Jacobs-Sera D."/>
            <person name="Hatfull G.F."/>
        </authorList>
    </citation>
    <scope>NUCLEOTIDE SEQUENCE [LARGE SCALE GENOMIC DNA]</scope>
</reference>
<name>A0A2Z5HEX4_9CAUD</name>
<dbReference type="Proteomes" id="UP000252994">
    <property type="component" value="Segment"/>
</dbReference>